<dbReference type="RefSeq" id="WP_193004087.1">
    <property type="nucleotide sequence ID" value="NZ_CP040449.1"/>
</dbReference>
<gene>
    <name evidence="4" type="primary">mnmH</name>
    <name evidence="2" type="synonym">selU</name>
    <name evidence="4" type="ORF">FE240_08055</name>
</gene>
<dbReference type="HAMAP" id="MF_01622">
    <property type="entry name" value="tRNA_sel_U_synth"/>
    <property type="match status" value="1"/>
</dbReference>
<dbReference type="InterPro" id="IPR027417">
    <property type="entry name" value="P-loop_NTPase"/>
</dbReference>
<comment type="subunit">
    <text evidence="2">Monomer.</text>
</comment>
<reference evidence="4 5" key="1">
    <citation type="submission" date="2019-05" db="EMBL/GenBank/DDBJ databases">
        <title>OXA-830, a novel chromosomally encoded expanded-spectrum class D beta-lactamase in Aeromonas simiae.</title>
        <authorList>
            <person name="Zhou W."/>
            <person name="Chen Q."/>
        </authorList>
    </citation>
    <scope>NUCLEOTIDE SEQUENCE [LARGE SCALE GENOMIC DNA]</scope>
    <source>
        <strain evidence="4 5">A6</strain>
    </source>
</reference>
<keyword evidence="5" id="KW-1185">Reference proteome</keyword>
<dbReference type="NCBIfam" id="TIGR03167">
    <property type="entry name" value="tRNA_sel_U_synt"/>
    <property type="match status" value="1"/>
</dbReference>
<evidence type="ECO:0000259" key="3">
    <source>
        <dbReference type="PROSITE" id="PS50206"/>
    </source>
</evidence>
<sequence length="370" mass="41980">MDNQEFVSDIAALFLGDVPLIDLRAPVEFAEGAFPLAISLPLMSDDERAQVGTCYKEQGQEAAIRLGHSLVCGEVKAARMAAWQAQIQAHPESVLYCFRGGLRSQTVQQWLREAGLNRPRVAGGYKALRQFLIQTQARSAREDGWTVLTGMTGSGKTHLLHKVDKAIDLEGHAHHRGSSFGRLPEGQPSTINFENGLAIEILKRRAAGQHHFVVEDESHLIGRCALPLPLFDRMCEAPVVVLEVEQEERARQIRDDYVIDLAARYRAFYGDELGWQHFTTALLESLERLKRRLGDLGWRELDRLMRQALDEQARGSDCDSHLAWITAMLERYYDPMYRYQLERKQDRIVFRGDHRACLDYLNQLPANAVS</sequence>
<evidence type="ECO:0000313" key="5">
    <source>
        <dbReference type="Proteomes" id="UP000594034"/>
    </source>
</evidence>
<dbReference type="InterPro" id="IPR058840">
    <property type="entry name" value="AAA_SelU"/>
</dbReference>
<organism evidence="4 5">
    <name type="scientific">Aeromonas simiae</name>
    <dbReference type="NCBI Taxonomy" id="218936"/>
    <lineage>
        <taxon>Bacteria</taxon>
        <taxon>Pseudomonadati</taxon>
        <taxon>Pseudomonadota</taxon>
        <taxon>Gammaproteobacteria</taxon>
        <taxon>Aeromonadales</taxon>
        <taxon>Aeromonadaceae</taxon>
        <taxon>Aeromonas</taxon>
    </lineage>
</organism>
<evidence type="ECO:0000256" key="1">
    <source>
        <dbReference type="ARBA" id="ARBA00023266"/>
    </source>
</evidence>
<keyword evidence="2" id="KW-0808">Transferase</keyword>
<dbReference type="SUPFAM" id="SSF52821">
    <property type="entry name" value="Rhodanese/Cell cycle control phosphatase"/>
    <property type="match status" value="1"/>
</dbReference>
<comment type="catalytic activity">
    <reaction evidence="2">
        <text>5-methylaminomethyl-2-thiouridine(34) in tRNA + (2E)-geranyl diphosphate = 5-methylaminomethyl-S-(2E)-geranyl-thiouridine(34) in tRNA + diphosphate</text>
        <dbReference type="Rhea" id="RHEA:14085"/>
        <dbReference type="Rhea" id="RHEA-COMP:10195"/>
        <dbReference type="Rhea" id="RHEA-COMP:14654"/>
        <dbReference type="ChEBI" id="CHEBI:33019"/>
        <dbReference type="ChEBI" id="CHEBI:58057"/>
        <dbReference type="ChEBI" id="CHEBI:74455"/>
        <dbReference type="ChEBI" id="CHEBI:140632"/>
    </reaction>
</comment>
<dbReference type="NCBIfam" id="NF008751">
    <property type="entry name" value="PRK11784.1-3"/>
    <property type="match status" value="1"/>
</dbReference>
<evidence type="ECO:0000313" key="4">
    <source>
        <dbReference type="EMBL" id="QFI54649.1"/>
    </source>
</evidence>
<dbReference type="KEGG" id="asim:FE240_08055"/>
<comment type="function">
    <text evidence="2">Involved in the post-transcriptional modification of the uridine at the wobble position (U34) of tRNA(Lys), tRNA(Glu) and tRNA(Gln). Catalyzes the conversion of 2-thiouridine (S2U-RNA) to 2-selenouridine (Se2U-RNA). Acts in a two-step process involving geranylation of 2-thiouridine (S2U) to S-geranyl-2-thiouridine (geS2U) and subsequent selenation of the latter derivative to 2-selenouridine (Se2U) in the tRNA chain.</text>
</comment>
<dbReference type="Gene3D" id="3.40.250.10">
    <property type="entry name" value="Rhodanese-like domain"/>
    <property type="match status" value="1"/>
</dbReference>
<comment type="catalytic activity">
    <reaction evidence="2">
        <text>5-methylaminomethyl-S-(2E)-geranyl-thiouridine(34) in tRNA + selenophosphate + H(+) = 5-methylaminomethyl-2-(Se-phospho)selenouridine(34) in tRNA + (2E)-thiogeraniol</text>
        <dbReference type="Rhea" id="RHEA:60172"/>
        <dbReference type="Rhea" id="RHEA-COMP:14654"/>
        <dbReference type="Rhea" id="RHEA-COMP:15523"/>
        <dbReference type="ChEBI" id="CHEBI:15378"/>
        <dbReference type="ChEBI" id="CHEBI:16144"/>
        <dbReference type="ChEBI" id="CHEBI:140632"/>
        <dbReference type="ChEBI" id="CHEBI:143702"/>
        <dbReference type="ChEBI" id="CHEBI:143703"/>
    </reaction>
</comment>
<evidence type="ECO:0000256" key="2">
    <source>
        <dbReference type="HAMAP-Rule" id="MF_01622"/>
    </source>
</evidence>
<dbReference type="GO" id="GO:0016765">
    <property type="term" value="F:transferase activity, transferring alkyl or aryl (other than methyl) groups"/>
    <property type="evidence" value="ECO:0007669"/>
    <property type="project" value="UniProtKB-UniRule"/>
</dbReference>
<dbReference type="Pfam" id="PF26341">
    <property type="entry name" value="AAA_SelU"/>
    <property type="match status" value="1"/>
</dbReference>
<feature type="domain" description="Rhodanese" evidence="3">
    <location>
        <begin position="14"/>
        <end position="137"/>
    </location>
</feature>
<dbReference type="InterPro" id="IPR001763">
    <property type="entry name" value="Rhodanese-like_dom"/>
</dbReference>
<dbReference type="Proteomes" id="UP000594034">
    <property type="component" value="Chromosome"/>
</dbReference>
<feature type="active site" description="S-selanylcysteine intermediate" evidence="2">
    <location>
        <position position="97"/>
    </location>
</feature>
<comment type="catalytic activity">
    <reaction evidence="2">
        <text>5-methylaminomethyl-2-thiouridine(34) in tRNA + selenophosphate + (2E)-geranyl diphosphate + H2O + H(+) = 5-methylaminomethyl-2-selenouridine(34) in tRNA + (2E)-thiogeraniol + phosphate + diphosphate</text>
        <dbReference type="Rhea" id="RHEA:42716"/>
        <dbReference type="Rhea" id="RHEA-COMP:10195"/>
        <dbReference type="Rhea" id="RHEA-COMP:10196"/>
        <dbReference type="ChEBI" id="CHEBI:15377"/>
        <dbReference type="ChEBI" id="CHEBI:15378"/>
        <dbReference type="ChEBI" id="CHEBI:16144"/>
        <dbReference type="ChEBI" id="CHEBI:33019"/>
        <dbReference type="ChEBI" id="CHEBI:43474"/>
        <dbReference type="ChEBI" id="CHEBI:58057"/>
        <dbReference type="ChEBI" id="CHEBI:74455"/>
        <dbReference type="ChEBI" id="CHEBI:82743"/>
        <dbReference type="ChEBI" id="CHEBI:143703"/>
        <dbReference type="EC" id="2.9.1.3"/>
    </reaction>
</comment>
<dbReference type="EMBL" id="CP040449">
    <property type="protein sequence ID" value="QFI54649.1"/>
    <property type="molecule type" value="Genomic_DNA"/>
</dbReference>
<dbReference type="CDD" id="cd01520">
    <property type="entry name" value="RHOD_YbbB"/>
    <property type="match status" value="1"/>
</dbReference>
<dbReference type="GO" id="GO:0043828">
    <property type="term" value="F:tRNA 2-selenouridine synthase activity"/>
    <property type="evidence" value="ECO:0007669"/>
    <property type="project" value="UniProtKB-EC"/>
</dbReference>
<keyword evidence="1 2" id="KW-0711">Selenium</keyword>
<comment type="similarity">
    <text evidence="2">Belongs to the SelU family.</text>
</comment>
<dbReference type="InterPro" id="IPR017582">
    <property type="entry name" value="SelU"/>
</dbReference>
<name>A0A5J6WU40_9GAMM</name>
<dbReference type="PANTHER" id="PTHR30401">
    <property type="entry name" value="TRNA 2-SELENOURIDINE SYNTHASE"/>
    <property type="match status" value="1"/>
</dbReference>
<dbReference type="NCBIfam" id="NF008750">
    <property type="entry name" value="PRK11784.1-2"/>
    <property type="match status" value="1"/>
</dbReference>
<dbReference type="InterPro" id="IPR036873">
    <property type="entry name" value="Rhodanese-like_dom_sf"/>
</dbReference>
<dbReference type="PANTHER" id="PTHR30401:SF0">
    <property type="entry name" value="TRNA 2-SELENOURIDINE SYNTHASE"/>
    <property type="match status" value="1"/>
</dbReference>
<dbReference type="AlphaFoldDB" id="A0A5J6WU40"/>
<protein>
    <recommendedName>
        <fullName evidence="2">tRNA 2-selenouridine synthase</fullName>
        <ecNumber evidence="2">2.9.1.3</ecNumber>
    </recommendedName>
</protein>
<dbReference type="GO" id="GO:0002098">
    <property type="term" value="P:tRNA wobble uridine modification"/>
    <property type="evidence" value="ECO:0007669"/>
    <property type="project" value="UniProtKB-UniRule"/>
</dbReference>
<dbReference type="PROSITE" id="PS50206">
    <property type="entry name" value="RHODANESE_3"/>
    <property type="match status" value="1"/>
</dbReference>
<dbReference type="SUPFAM" id="SSF52540">
    <property type="entry name" value="P-loop containing nucleoside triphosphate hydrolases"/>
    <property type="match status" value="1"/>
</dbReference>
<dbReference type="EC" id="2.9.1.3" evidence="2"/>
<accession>A0A5J6WU40</accession>
<comment type="catalytic activity">
    <reaction evidence="2">
        <text>5-methylaminomethyl-2-(Se-phospho)selenouridine(34) in tRNA + H2O = 5-methylaminomethyl-2-selenouridine(34) in tRNA + phosphate</text>
        <dbReference type="Rhea" id="RHEA:60176"/>
        <dbReference type="Rhea" id="RHEA-COMP:10196"/>
        <dbReference type="Rhea" id="RHEA-COMP:15523"/>
        <dbReference type="ChEBI" id="CHEBI:15377"/>
        <dbReference type="ChEBI" id="CHEBI:43474"/>
        <dbReference type="ChEBI" id="CHEBI:82743"/>
        <dbReference type="ChEBI" id="CHEBI:143702"/>
    </reaction>
</comment>
<proteinExistence type="inferred from homology"/>
<dbReference type="SMART" id="SM00450">
    <property type="entry name" value="RHOD"/>
    <property type="match status" value="1"/>
</dbReference>